<evidence type="ECO:0000256" key="4">
    <source>
        <dbReference type="PIRSR" id="PIRSR606225-1"/>
    </source>
</evidence>
<dbReference type="InterPro" id="IPR050188">
    <property type="entry name" value="RluA_PseudoU_synthase"/>
</dbReference>
<keyword evidence="3 6" id="KW-0413">Isomerase</keyword>
<evidence type="ECO:0000256" key="5">
    <source>
        <dbReference type="PROSITE-ProRule" id="PRU00182"/>
    </source>
</evidence>
<accession>A0A269TJH8</accession>
<dbReference type="GO" id="GO:0120159">
    <property type="term" value="F:rRNA pseudouridine synthase activity"/>
    <property type="evidence" value="ECO:0007669"/>
    <property type="project" value="UniProtKB-ARBA"/>
</dbReference>
<proteinExistence type="inferred from homology"/>
<dbReference type="InterPro" id="IPR006225">
    <property type="entry name" value="PsdUridine_synth_RluC/D"/>
</dbReference>
<dbReference type="Proteomes" id="UP000216943">
    <property type="component" value="Unassembled WGS sequence"/>
</dbReference>
<evidence type="ECO:0000313" key="8">
    <source>
        <dbReference type="EMBL" id="PAK21604.1"/>
    </source>
</evidence>
<comment type="catalytic activity">
    <reaction evidence="1 6">
        <text>a uridine in RNA = a pseudouridine in RNA</text>
        <dbReference type="Rhea" id="RHEA:48348"/>
        <dbReference type="Rhea" id="RHEA-COMP:12068"/>
        <dbReference type="Rhea" id="RHEA-COMP:12069"/>
        <dbReference type="ChEBI" id="CHEBI:65314"/>
        <dbReference type="ChEBI" id="CHEBI:65315"/>
    </reaction>
</comment>
<dbReference type="Gene3D" id="3.10.290.10">
    <property type="entry name" value="RNA-binding S4 domain"/>
    <property type="match status" value="1"/>
</dbReference>
<dbReference type="PANTHER" id="PTHR21600:SF44">
    <property type="entry name" value="RIBOSOMAL LARGE SUBUNIT PSEUDOURIDINE SYNTHASE D"/>
    <property type="match status" value="1"/>
</dbReference>
<dbReference type="InterPro" id="IPR006224">
    <property type="entry name" value="PsdUridine_synth_RluA-like_CS"/>
</dbReference>
<dbReference type="Gene3D" id="3.30.2350.10">
    <property type="entry name" value="Pseudouridine synthase"/>
    <property type="match status" value="1"/>
</dbReference>
<evidence type="ECO:0000313" key="9">
    <source>
        <dbReference type="Proteomes" id="UP000216943"/>
    </source>
</evidence>
<protein>
    <recommendedName>
        <fullName evidence="6">Pseudouridine synthase</fullName>
        <ecNumber evidence="6">5.4.99.-</ecNumber>
    </recommendedName>
</protein>
<dbReference type="InterPro" id="IPR006145">
    <property type="entry name" value="PsdUridine_synth_RsuA/RluA"/>
</dbReference>
<dbReference type="PROSITE" id="PS01129">
    <property type="entry name" value="PSI_RLU"/>
    <property type="match status" value="1"/>
</dbReference>
<dbReference type="CDD" id="cd02869">
    <property type="entry name" value="PseudoU_synth_RluA_like"/>
    <property type="match status" value="1"/>
</dbReference>
<reference evidence="9" key="1">
    <citation type="submission" date="2017-08" db="EMBL/GenBank/DDBJ databases">
        <authorList>
            <person name="Alvarez-Ponce D."/>
            <person name="Weitzman C.L."/>
            <person name="Tillett R.L."/>
            <person name="Sandmeier F.C."/>
            <person name="Tracy C.R."/>
        </authorList>
    </citation>
    <scope>NUCLEOTIDE SEQUENCE [LARGE SCALE GENOMIC DNA]</scope>
    <source>
        <strain evidence="9">723</strain>
    </source>
</reference>
<dbReference type="PROSITE" id="PS50889">
    <property type="entry name" value="S4"/>
    <property type="match status" value="1"/>
</dbReference>
<sequence length="299" mass="33973">MLKLTASYRERIDKYIAANSNISRNDIQKLIEQGAVTVDKMQVRKSNFLLKEGAQIDVTKLLEKIVDIKAEEMALKIVYEDEFLMVIDKPSGLVVHPAPGNMSGTLVNGLVAYAQNLSNENGLLRPGIVHRLDKNTSGLLIVAKTNEAHVALASMLAKREIKRRYYAIVSGLINNQVINIDAPIGRDLKDRKKMQITNINSKSAQTEVHLVEKFAHNKKMYSLVRCHLKTGRTHQIRIHLAYIKHPVLNDEVYGGEVVNPSFGQYLHAYELEFKHPFKEQNLKFNSQLPKEFDEFLKKS</sequence>
<comment type="function">
    <text evidence="6">Responsible for synthesis of pseudouridine from uracil.</text>
</comment>
<dbReference type="InterPro" id="IPR036986">
    <property type="entry name" value="S4_RNA-bd_sf"/>
</dbReference>
<dbReference type="SUPFAM" id="SSF55174">
    <property type="entry name" value="Alpha-L RNA-binding motif"/>
    <property type="match status" value="1"/>
</dbReference>
<dbReference type="EC" id="5.4.99.-" evidence="6"/>
<dbReference type="Pfam" id="PF01479">
    <property type="entry name" value="S4"/>
    <property type="match status" value="1"/>
</dbReference>
<gene>
    <name evidence="8" type="ORF">CJJ23_01495</name>
</gene>
<keyword evidence="5" id="KW-0694">RNA-binding</keyword>
<evidence type="ECO:0000256" key="1">
    <source>
        <dbReference type="ARBA" id="ARBA00000073"/>
    </source>
</evidence>
<dbReference type="PANTHER" id="PTHR21600">
    <property type="entry name" value="MITOCHONDRIAL RNA PSEUDOURIDINE SYNTHASE"/>
    <property type="match status" value="1"/>
</dbReference>
<evidence type="ECO:0000256" key="6">
    <source>
        <dbReference type="RuleBase" id="RU362028"/>
    </source>
</evidence>
<name>A0A269TJH8_9BACT</name>
<evidence type="ECO:0000256" key="2">
    <source>
        <dbReference type="ARBA" id="ARBA00010876"/>
    </source>
</evidence>
<dbReference type="RefSeq" id="WP_095334616.1">
    <property type="nucleotide sequence ID" value="NZ_NQNY01000003.1"/>
</dbReference>
<comment type="caution">
    <text evidence="8">The sequence shown here is derived from an EMBL/GenBank/DDBJ whole genome shotgun (WGS) entry which is preliminary data.</text>
</comment>
<dbReference type="InterPro" id="IPR002942">
    <property type="entry name" value="S4_RNA-bd"/>
</dbReference>
<comment type="similarity">
    <text evidence="2 6">Belongs to the pseudouridine synthase RluA family.</text>
</comment>
<dbReference type="SMART" id="SM00363">
    <property type="entry name" value="S4"/>
    <property type="match status" value="1"/>
</dbReference>
<feature type="active site" evidence="4">
    <location>
        <position position="133"/>
    </location>
</feature>
<dbReference type="Pfam" id="PF00849">
    <property type="entry name" value="PseudoU_synth_2"/>
    <property type="match status" value="1"/>
</dbReference>
<dbReference type="GO" id="GO:0003723">
    <property type="term" value="F:RNA binding"/>
    <property type="evidence" value="ECO:0007669"/>
    <property type="project" value="UniProtKB-KW"/>
</dbReference>
<organism evidence="8 9">
    <name type="scientific">Mycoplasmopsis agassizii</name>
    <dbReference type="NCBI Taxonomy" id="33922"/>
    <lineage>
        <taxon>Bacteria</taxon>
        <taxon>Bacillati</taxon>
        <taxon>Mycoplasmatota</taxon>
        <taxon>Mycoplasmoidales</taxon>
        <taxon>Metamycoplasmataceae</taxon>
        <taxon>Mycoplasmopsis</taxon>
    </lineage>
</organism>
<dbReference type="AlphaFoldDB" id="A0A269TJH8"/>
<dbReference type="InterPro" id="IPR020103">
    <property type="entry name" value="PsdUridine_synth_cat_dom_sf"/>
</dbReference>
<feature type="domain" description="RNA-binding S4" evidence="7">
    <location>
        <begin position="10"/>
        <end position="69"/>
    </location>
</feature>
<evidence type="ECO:0000259" key="7">
    <source>
        <dbReference type="SMART" id="SM00363"/>
    </source>
</evidence>
<evidence type="ECO:0000256" key="3">
    <source>
        <dbReference type="ARBA" id="ARBA00023235"/>
    </source>
</evidence>
<dbReference type="EMBL" id="NQNY01000003">
    <property type="protein sequence ID" value="PAK21604.1"/>
    <property type="molecule type" value="Genomic_DNA"/>
</dbReference>
<dbReference type="SUPFAM" id="SSF55120">
    <property type="entry name" value="Pseudouridine synthase"/>
    <property type="match status" value="1"/>
</dbReference>
<dbReference type="CDD" id="cd00165">
    <property type="entry name" value="S4"/>
    <property type="match status" value="1"/>
</dbReference>
<dbReference type="NCBIfam" id="TIGR00005">
    <property type="entry name" value="rluA_subfam"/>
    <property type="match status" value="1"/>
</dbReference>
<dbReference type="GO" id="GO:0000455">
    <property type="term" value="P:enzyme-directed rRNA pseudouridine synthesis"/>
    <property type="evidence" value="ECO:0007669"/>
    <property type="project" value="TreeGrafter"/>
</dbReference>
<dbReference type="OrthoDB" id="9807829at2"/>